<proteinExistence type="inferred from homology"/>
<dbReference type="InterPro" id="IPR000515">
    <property type="entry name" value="MetI-like"/>
</dbReference>
<evidence type="ECO:0000259" key="8">
    <source>
        <dbReference type="PROSITE" id="PS50928"/>
    </source>
</evidence>
<dbReference type="PANTHER" id="PTHR43386">
    <property type="entry name" value="OLIGOPEPTIDE TRANSPORT SYSTEM PERMEASE PROTEIN APPC"/>
    <property type="match status" value="1"/>
</dbReference>
<dbReference type="InterPro" id="IPR050366">
    <property type="entry name" value="BP-dependent_transpt_permease"/>
</dbReference>
<keyword evidence="9" id="KW-0614">Plasmid</keyword>
<evidence type="ECO:0000256" key="2">
    <source>
        <dbReference type="ARBA" id="ARBA00022448"/>
    </source>
</evidence>
<evidence type="ECO:0000256" key="4">
    <source>
        <dbReference type="ARBA" id="ARBA00022692"/>
    </source>
</evidence>
<dbReference type="GO" id="GO:0055085">
    <property type="term" value="P:transmembrane transport"/>
    <property type="evidence" value="ECO:0007669"/>
    <property type="project" value="InterPro"/>
</dbReference>
<dbReference type="Pfam" id="PF12911">
    <property type="entry name" value="OppC_N"/>
    <property type="match status" value="1"/>
</dbReference>
<dbReference type="InterPro" id="IPR025966">
    <property type="entry name" value="OppC_N"/>
</dbReference>
<feature type="domain" description="ABC transmembrane type-1" evidence="8">
    <location>
        <begin position="100"/>
        <end position="289"/>
    </location>
</feature>
<evidence type="ECO:0000256" key="3">
    <source>
        <dbReference type="ARBA" id="ARBA00022475"/>
    </source>
</evidence>
<dbReference type="HOGENOM" id="CLU_028518_1_1_5"/>
<evidence type="ECO:0000313" key="9">
    <source>
        <dbReference type="EMBL" id="CDN51878.1"/>
    </source>
</evidence>
<dbReference type="InterPro" id="IPR035906">
    <property type="entry name" value="MetI-like_sf"/>
</dbReference>
<name>A0A068T0I0_NEOGA</name>
<keyword evidence="5 7" id="KW-1133">Transmembrane helix</keyword>
<feature type="transmembrane region" description="Helical" evidence="7">
    <location>
        <begin position="149"/>
        <end position="172"/>
    </location>
</feature>
<protein>
    <submittedName>
        <fullName evidence="9">ABC-type dipeptide/oligopeptide/nickel transport system, permease component</fullName>
    </submittedName>
</protein>
<keyword evidence="3" id="KW-1003">Cell membrane</keyword>
<evidence type="ECO:0000256" key="6">
    <source>
        <dbReference type="ARBA" id="ARBA00023136"/>
    </source>
</evidence>
<keyword evidence="6 7" id="KW-0472">Membrane</keyword>
<evidence type="ECO:0000256" key="1">
    <source>
        <dbReference type="ARBA" id="ARBA00004651"/>
    </source>
</evidence>
<evidence type="ECO:0000256" key="7">
    <source>
        <dbReference type="RuleBase" id="RU363032"/>
    </source>
</evidence>
<evidence type="ECO:0000256" key="5">
    <source>
        <dbReference type="ARBA" id="ARBA00022989"/>
    </source>
</evidence>
<dbReference type="Proteomes" id="UP000028181">
    <property type="component" value="Plasmid pHAMBI540a"/>
</dbReference>
<accession>A0A068T0I0</accession>
<dbReference type="PROSITE" id="PS50928">
    <property type="entry name" value="ABC_TM1"/>
    <property type="match status" value="1"/>
</dbReference>
<geneLocation type="plasmid" evidence="10">
    <name>II</name>
</geneLocation>
<dbReference type="AlphaFoldDB" id="A0A068T0I0"/>
<dbReference type="KEGG" id="ngg:RG540_PA12020"/>
<dbReference type="PANTHER" id="PTHR43386:SF25">
    <property type="entry name" value="PEPTIDE ABC TRANSPORTER PERMEASE PROTEIN"/>
    <property type="match status" value="1"/>
</dbReference>
<dbReference type="eggNOG" id="COG1173">
    <property type="taxonomic scope" value="Bacteria"/>
</dbReference>
<keyword evidence="10" id="KW-1185">Reference proteome</keyword>
<sequence>MRSSIRASISSAKEKALSTAVLALRQRLRRVPISVIVVSVIFLVIVLLAVFAPWVAPADPNRQNLLGRLKPPGFEMRGITYWLGTDDLGRDLLSRTLYGAGVSLSVAVLSVVVSSLVGVTLGMVAGWFRGKIEILIMRLVDIMMSIPAILLAVLTVAVLGPGFLKLVLVLGLTRWPRYTRVAYAQTLQVANLPFIKASELAGAGAARILFHHILPNIAGPVLIVATAEFGLMILMEAGLSFLGLGIQPPASSWGSIMSVGRQYIERAWWIVAFPGACLFLLVFSVNVLGDWLRDQLDPRSRSR</sequence>
<comment type="similarity">
    <text evidence="7">Belongs to the binding-protein-dependent transport system permease family.</text>
</comment>
<gene>
    <name evidence="9" type="ORF">RG540_PA12020</name>
</gene>
<dbReference type="Gene3D" id="1.10.3720.10">
    <property type="entry name" value="MetI-like"/>
    <property type="match status" value="1"/>
</dbReference>
<feature type="transmembrane region" description="Helical" evidence="7">
    <location>
        <begin position="97"/>
        <end position="128"/>
    </location>
</feature>
<comment type="subcellular location">
    <subcellularLocation>
        <location evidence="1 7">Cell membrane</location>
        <topology evidence="1 7">Multi-pass membrane protein</topology>
    </subcellularLocation>
</comment>
<dbReference type="GO" id="GO:0005886">
    <property type="term" value="C:plasma membrane"/>
    <property type="evidence" value="ECO:0007669"/>
    <property type="project" value="UniProtKB-SubCell"/>
</dbReference>
<dbReference type="EMBL" id="HG938354">
    <property type="protein sequence ID" value="CDN51878.1"/>
    <property type="molecule type" value="Genomic_DNA"/>
</dbReference>
<dbReference type="PATRIC" id="fig|1028800.3.peg.5839"/>
<organism evidence="9 10">
    <name type="scientific">Neorhizobium galegae bv. orientalis str. HAMBI 540</name>
    <dbReference type="NCBI Taxonomy" id="1028800"/>
    <lineage>
        <taxon>Bacteria</taxon>
        <taxon>Pseudomonadati</taxon>
        <taxon>Pseudomonadota</taxon>
        <taxon>Alphaproteobacteria</taxon>
        <taxon>Hyphomicrobiales</taxon>
        <taxon>Rhizobiaceae</taxon>
        <taxon>Rhizobium/Agrobacterium group</taxon>
        <taxon>Neorhizobium</taxon>
    </lineage>
</organism>
<evidence type="ECO:0000313" key="10">
    <source>
        <dbReference type="Proteomes" id="UP000028181"/>
    </source>
</evidence>
<keyword evidence="4 7" id="KW-0812">Transmembrane</keyword>
<keyword evidence="2 7" id="KW-0813">Transport</keyword>
<feature type="transmembrane region" description="Helical" evidence="7">
    <location>
        <begin position="267"/>
        <end position="289"/>
    </location>
</feature>
<dbReference type="SUPFAM" id="SSF161098">
    <property type="entry name" value="MetI-like"/>
    <property type="match status" value="1"/>
</dbReference>
<reference evidence="10" key="1">
    <citation type="journal article" date="2014" name="BMC Genomics">
        <title>Genome sequencing of two Neorhizobium galegae strains reveals a noeT gene responsible for the unusual acetylation of the nodulation factors.</title>
        <authorList>
            <person name="Osterman J."/>
            <person name="Marsh J."/>
            <person name="Laine P.K."/>
            <person name="Zeng Z."/>
            <person name="Alatalo E."/>
            <person name="Sullivan J.T."/>
            <person name="Young J.P."/>
            <person name="Thomas-Oates J."/>
            <person name="Paulin L."/>
            <person name="Lindstrom K."/>
        </authorList>
    </citation>
    <scope>NUCLEOTIDE SEQUENCE [LARGE SCALE GENOMIC DNA]</scope>
    <source>
        <strain evidence="10">HAMBI 540</strain>
    </source>
</reference>
<dbReference type="CDD" id="cd06261">
    <property type="entry name" value="TM_PBP2"/>
    <property type="match status" value="1"/>
</dbReference>
<feature type="transmembrane region" description="Helical" evidence="7">
    <location>
        <begin position="217"/>
        <end position="246"/>
    </location>
</feature>
<dbReference type="Pfam" id="PF00528">
    <property type="entry name" value="BPD_transp_1"/>
    <property type="match status" value="1"/>
</dbReference>
<feature type="transmembrane region" description="Helical" evidence="7">
    <location>
        <begin position="33"/>
        <end position="56"/>
    </location>
</feature>